<feature type="region of interest" description="Disordered" evidence="1">
    <location>
        <begin position="164"/>
        <end position="298"/>
    </location>
</feature>
<feature type="compositionally biased region" description="Polar residues" evidence="1">
    <location>
        <begin position="410"/>
        <end position="428"/>
    </location>
</feature>
<feature type="compositionally biased region" description="Polar residues" evidence="1">
    <location>
        <begin position="596"/>
        <end position="612"/>
    </location>
</feature>
<dbReference type="Proteomes" id="UP001590950">
    <property type="component" value="Unassembled WGS sequence"/>
</dbReference>
<feature type="compositionally biased region" description="Pro residues" evidence="1">
    <location>
        <begin position="624"/>
        <end position="647"/>
    </location>
</feature>
<evidence type="ECO:0000259" key="2">
    <source>
        <dbReference type="Pfam" id="PF10382"/>
    </source>
</evidence>
<gene>
    <name evidence="3" type="ORF">N7G274_003378</name>
</gene>
<dbReference type="EMBL" id="JBEFKJ010000010">
    <property type="protein sequence ID" value="KAL2043858.1"/>
    <property type="molecule type" value="Genomic_DNA"/>
</dbReference>
<name>A0ABR4ADM9_9LECA</name>
<protein>
    <recommendedName>
        <fullName evidence="2">5'-3' DNA helicase ZGRF1-like N-terminal domain-containing protein</fullName>
    </recommendedName>
</protein>
<accession>A0ABR4ADM9</accession>
<feature type="region of interest" description="Disordered" evidence="1">
    <location>
        <begin position="316"/>
        <end position="509"/>
    </location>
</feature>
<feature type="compositionally biased region" description="Polar residues" evidence="1">
    <location>
        <begin position="216"/>
        <end position="243"/>
    </location>
</feature>
<feature type="domain" description="5'-3' DNA helicase ZGRF1-like N-terminal" evidence="2">
    <location>
        <begin position="28"/>
        <end position="108"/>
    </location>
</feature>
<evidence type="ECO:0000313" key="4">
    <source>
        <dbReference type="Proteomes" id="UP001590950"/>
    </source>
</evidence>
<proteinExistence type="predicted"/>
<dbReference type="PANTHER" id="PTHR28535">
    <property type="entry name" value="ZINC FINGER GRF-TYPE CONTAINING 1"/>
    <property type="match status" value="1"/>
</dbReference>
<dbReference type="InterPro" id="IPR052800">
    <property type="entry name" value="DNA_Repair_Helicase_ZGRF1"/>
</dbReference>
<comment type="caution">
    <text evidence="3">The sequence shown here is derived from an EMBL/GenBank/DDBJ whole genome shotgun (WGS) entry which is preliminary data.</text>
</comment>
<feature type="compositionally biased region" description="Basic and acidic residues" evidence="1">
    <location>
        <begin position="456"/>
        <end position="472"/>
    </location>
</feature>
<feature type="compositionally biased region" description="Basic residues" evidence="1">
    <location>
        <begin position="492"/>
        <end position="503"/>
    </location>
</feature>
<dbReference type="PANTHER" id="PTHR28535:SF1">
    <property type="entry name" value="PROTEIN ZGRF1"/>
    <property type="match status" value="1"/>
</dbReference>
<feature type="compositionally biased region" description="Basic and acidic residues" evidence="1">
    <location>
        <begin position="177"/>
        <end position="194"/>
    </location>
</feature>
<feature type="compositionally biased region" description="Basic residues" evidence="1">
    <location>
        <begin position="316"/>
        <end position="327"/>
    </location>
</feature>
<feature type="region of interest" description="Disordered" evidence="1">
    <location>
        <begin position="553"/>
        <end position="700"/>
    </location>
</feature>
<evidence type="ECO:0000256" key="1">
    <source>
        <dbReference type="SAM" id="MobiDB-lite"/>
    </source>
</evidence>
<organism evidence="3 4">
    <name type="scientific">Stereocaulon virgatum</name>
    <dbReference type="NCBI Taxonomy" id="373712"/>
    <lineage>
        <taxon>Eukaryota</taxon>
        <taxon>Fungi</taxon>
        <taxon>Dikarya</taxon>
        <taxon>Ascomycota</taxon>
        <taxon>Pezizomycotina</taxon>
        <taxon>Lecanoromycetes</taxon>
        <taxon>OSLEUM clade</taxon>
        <taxon>Lecanoromycetidae</taxon>
        <taxon>Lecanorales</taxon>
        <taxon>Lecanorineae</taxon>
        <taxon>Stereocaulaceae</taxon>
        <taxon>Stereocaulon</taxon>
    </lineage>
</organism>
<sequence length="748" mass="82456">MTTTTITSTGTRQTQNLTISSAQNTAPILEFRCLYTHDLRRKQKRWQDGLLRFHTFNKRVMVYDVPRNYIGDTHYRHDGVLQDGDELELDRGVLIQVGEATGSMEQDLTEILGKKRKPRGTAPCKDASSPMRECPAVATARPPMGQPSQLRPKSLNALLGTPQRLTGRASLPMKSPYEIRQENRIPASVDERPAKRQRLNTQSKRLVHKKAVPAIQTHTPSRLPDNSSIQKNVAANSVPNRQVSMPHAPNPSDEGNGEPASKTESRLAQLRGRPSHGWETTETRRKVTISKQPRDGVTSYDAAATASLKGYECGGAKRKVRGNHSKHRDFISGMDENTSSSPLRDSRTPCRTKPAVAPIEINSDSDTFATCKSPKERMRLQIASRKPRRKLIYRDLLPQGPPAIGRPSSGRASTGQGSRESSVSTTSNRRPKKLWSDYNQEKGDGPADRPNGNYRQEYHRTAENNASGEKRVRSPGLFLSQEDNPHLAASPHKTKGRKQKTRKLTSPGQYVGDIANHIFASRSLDPQKGTIPETSTIRETALTLSKMDEILFSGTRHQVSKPRSPRKTPILTSPRHIPPSPSPMSSTQISSHEPKPTNQLSPEISIPSSPGFQIQAPNNVPEVAAPPPPLAQSPAAAPDPDPPPLPLSPMSASNPPLKLPSPINRPFKPPRTGSLLKKPKSDASSMRPPPPLPKHRSADKVLSDEVAREVMTEQTGSAWGKEAWDLFGCGRDGVECTYEEFKRKEGLL</sequence>
<dbReference type="InterPro" id="IPR018838">
    <property type="entry name" value="ZGRF1-like_N"/>
</dbReference>
<keyword evidence="4" id="KW-1185">Reference proteome</keyword>
<dbReference type="Pfam" id="PF10382">
    <property type="entry name" value="ZGRF1-like_N"/>
    <property type="match status" value="1"/>
</dbReference>
<reference evidence="3 4" key="1">
    <citation type="submission" date="2024-09" db="EMBL/GenBank/DDBJ databases">
        <title>Rethinking Asexuality: The Enigmatic Case of Functional Sexual Genes in Lepraria (Stereocaulaceae).</title>
        <authorList>
            <person name="Doellman M."/>
            <person name="Sun Y."/>
            <person name="Barcenas-Pena A."/>
            <person name="Lumbsch H.T."/>
            <person name="Grewe F."/>
        </authorList>
    </citation>
    <scope>NUCLEOTIDE SEQUENCE [LARGE SCALE GENOMIC DNA]</scope>
    <source>
        <strain evidence="3 4">Mercado 3170</strain>
    </source>
</reference>
<evidence type="ECO:0000313" key="3">
    <source>
        <dbReference type="EMBL" id="KAL2043858.1"/>
    </source>
</evidence>